<evidence type="ECO:0000313" key="1">
    <source>
        <dbReference type="EMBL" id="JAN79204.1"/>
    </source>
</evidence>
<name>A0A0P6IYS6_9CRUS</name>
<reference evidence="1" key="1">
    <citation type="submission" date="2015-10" db="EMBL/GenBank/DDBJ databases">
        <title>EvidentialGene: Evidence-directed Construction of Complete mRNA Transcriptomes without Genomes.</title>
        <authorList>
            <person name="Gilbert D.G."/>
        </authorList>
    </citation>
    <scope>NUCLEOTIDE SEQUENCE</scope>
</reference>
<accession>A0A0P6IYS6</accession>
<protein>
    <submittedName>
        <fullName evidence="1">Uncharacterized protein</fullName>
    </submittedName>
</protein>
<sequence>MKWVYKRSSRQNGIHRVFQMTNRNRQHDMPIADCMASMRYFFSKFILAFNRIHQIATAERPTFTLFVPQKEDLLTLQEGEGGVSHSVDYMGLMDFYHDYQWLYLQRKGRCLIWN</sequence>
<organism evidence="1">
    <name type="scientific">Daphnia magna</name>
    <dbReference type="NCBI Taxonomy" id="35525"/>
    <lineage>
        <taxon>Eukaryota</taxon>
        <taxon>Metazoa</taxon>
        <taxon>Ecdysozoa</taxon>
        <taxon>Arthropoda</taxon>
        <taxon>Crustacea</taxon>
        <taxon>Branchiopoda</taxon>
        <taxon>Diplostraca</taxon>
        <taxon>Cladocera</taxon>
        <taxon>Anomopoda</taxon>
        <taxon>Daphniidae</taxon>
        <taxon>Daphnia</taxon>
    </lineage>
</organism>
<proteinExistence type="predicted"/>
<dbReference type="EMBL" id="GDIQ01015533">
    <property type="protein sequence ID" value="JAN79204.1"/>
    <property type="molecule type" value="Transcribed_RNA"/>
</dbReference>
<dbReference type="AlphaFoldDB" id="A0A0P6IYS6"/>